<protein>
    <submittedName>
        <fullName evidence="1">Putative lipoprotein</fullName>
    </submittedName>
</protein>
<accession>X8BGN0</accession>
<name>X8BGN0_MYCXE</name>
<dbReference type="PROSITE" id="PS51257">
    <property type="entry name" value="PROKAR_LIPOPROTEIN"/>
    <property type="match status" value="1"/>
</dbReference>
<reference evidence="1" key="1">
    <citation type="submission" date="2014-01" db="EMBL/GenBank/DDBJ databases">
        <authorList>
            <person name="Brown-Elliot B."/>
            <person name="Wallace R."/>
            <person name="Lenaerts A."/>
            <person name="Ordway D."/>
            <person name="DeGroote M.A."/>
            <person name="Parker T."/>
            <person name="Sizemore C."/>
            <person name="Tallon L.J."/>
            <person name="Sadzewicz L.K."/>
            <person name="Sengamalay N."/>
            <person name="Fraser C.M."/>
            <person name="Hine E."/>
            <person name="Shefchek K.A."/>
            <person name="Das S.P."/>
            <person name="Tettelin H."/>
        </authorList>
    </citation>
    <scope>NUCLEOTIDE SEQUENCE [LARGE SCALE GENOMIC DNA]</scope>
    <source>
        <strain evidence="1">4042</strain>
    </source>
</reference>
<dbReference type="PATRIC" id="fig|1299334.3.peg.4394"/>
<keyword evidence="1" id="KW-0449">Lipoprotein</keyword>
<dbReference type="AlphaFoldDB" id="X8BGN0"/>
<dbReference type="EMBL" id="JAOB01000042">
    <property type="protein sequence ID" value="EUA42373.1"/>
    <property type="molecule type" value="Genomic_DNA"/>
</dbReference>
<comment type="caution">
    <text evidence="1">The sequence shown here is derived from an EMBL/GenBank/DDBJ whole genome shotgun (WGS) entry which is preliminary data.</text>
</comment>
<organism evidence="1">
    <name type="scientific">Mycobacterium xenopi 4042</name>
    <dbReference type="NCBI Taxonomy" id="1299334"/>
    <lineage>
        <taxon>Bacteria</taxon>
        <taxon>Bacillati</taxon>
        <taxon>Actinomycetota</taxon>
        <taxon>Actinomycetes</taxon>
        <taxon>Mycobacteriales</taxon>
        <taxon>Mycobacteriaceae</taxon>
        <taxon>Mycobacterium</taxon>
    </lineage>
</organism>
<sequence length="65" mass="6378">MINRRAVLAGAGITAGAAAVGLGGCGFLRKPGPSDSAVAGGNKPNILVIVVDQMRGPSGFQNITS</sequence>
<gene>
    <name evidence="1" type="ORF">I553_6233</name>
</gene>
<dbReference type="InterPro" id="IPR006311">
    <property type="entry name" value="TAT_signal"/>
</dbReference>
<dbReference type="PROSITE" id="PS51318">
    <property type="entry name" value="TAT"/>
    <property type="match status" value="1"/>
</dbReference>
<evidence type="ECO:0000313" key="1">
    <source>
        <dbReference type="EMBL" id="EUA42373.1"/>
    </source>
</evidence>
<proteinExistence type="predicted"/>